<evidence type="ECO:0000256" key="1">
    <source>
        <dbReference type="ARBA" id="ARBA00004123"/>
    </source>
</evidence>
<evidence type="ECO:0000256" key="3">
    <source>
        <dbReference type="ARBA" id="ARBA00022833"/>
    </source>
</evidence>
<reference evidence="10 11" key="1">
    <citation type="submission" date="2019-06" db="EMBL/GenBank/DDBJ databases">
        <title>A chromosomal-level reference genome of Carpinus fangiana (Coryloideae, Betulaceae).</title>
        <authorList>
            <person name="Yang X."/>
            <person name="Wang Z."/>
            <person name="Zhang L."/>
            <person name="Hao G."/>
            <person name="Liu J."/>
            <person name="Yang Y."/>
        </authorList>
    </citation>
    <scope>NUCLEOTIDE SEQUENCE [LARGE SCALE GENOMIC DNA]</scope>
    <source>
        <strain evidence="10">Cfa_2016G</strain>
        <tissue evidence="10">Leaf</tissue>
    </source>
</reference>
<protein>
    <recommendedName>
        <fullName evidence="9">Copper-fist domain-containing protein</fullName>
    </recommendedName>
</protein>
<sequence>MPTIAKDNTVIKVACLECIRGHRSSQCAHVNKVLIEVRRPGRPLNNSSNTPGGHTEALPSHLQPAYVVSGHSRCECPPSGVIPESDWEQTAAQPYPKGKGAEQAFRVGKTGPKIRAPRASISRRSTLSQLDNAVQQSSVTSSSTPTTSGTGVTTPTESPAKPSCCQNKEAKSSHQPQKVVMPKQMQLQSPASGARPLHPNVDKPEIFAYAPLKVNYDTTYNTMTDDQFQTFLDSISAEQLMERFPWKREVQPQSHARPTNGSLRLRQQQTLQGKTDSISNHASPKSNATGSQNFDATQDGCCCGDDCSCLGCAVHPANATTMDHVREATEFMQNDPHYADDRALAYEHISAVLQAREDSKRASLTPQAFGQAHFAQSLNFSSDATFDQRHDPMFPPFNPTQDQEYHQFIQPPLKHIDGLQRTFDEQVLPSLNSNAPLQPGYHDFGSFDPHDALLYSGFGQHQQAFTLHPFSGNDQVFVMAQDPRPTCVDDQGFCQCGPGCTCEGCQVHKGPQHQPKNVQGSTTPVTDETISGQRENNDLQYHSPEHSGLEGRQNGSRMMTLGQISTFSAPAHDLSVPAISNSHSSIPHTHFDSSYAYQNVSLQPVTWTSAAHSPH</sequence>
<dbReference type="GO" id="GO:0005634">
    <property type="term" value="C:nucleus"/>
    <property type="evidence" value="ECO:0007669"/>
    <property type="project" value="UniProtKB-SubCell"/>
</dbReference>
<evidence type="ECO:0000256" key="7">
    <source>
        <dbReference type="ARBA" id="ARBA00023242"/>
    </source>
</evidence>
<evidence type="ECO:0000313" key="10">
    <source>
        <dbReference type="EMBL" id="KAB8339153.1"/>
    </source>
</evidence>
<feature type="region of interest" description="Disordered" evidence="8">
    <location>
        <begin position="91"/>
        <end position="200"/>
    </location>
</feature>
<evidence type="ECO:0000313" key="11">
    <source>
        <dbReference type="Proteomes" id="UP000327013"/>
    </source>
</evidence>
<feature type="compositionally biased region" description="Low complexity" evidence="8">
    <location>
        <begin position="137"/>
        <end position="156"/>
    </location>
</feature>
<dbReference type="AlphaFoldDB" id="A0A5N6KRR6"/>
<dbReference type="Proteomes" id="UP000327013">
    <property type="component" value="Unassembled WGS sequence"/>
</dbReference>
<feature type="domain" description="Copper-fist" evidence="9">
    <location>
        <begin position="11"/>
        <end position="44"/>
    </location>
</feature>
<evidence type="ECO:0000256" key="8">
    <source>
        <dbReference type="SAM" id="MobiDB-lite"/>
    </source>
</evidence>
<accession>A0A5N6KRR6</accession>
<evidence type="ECO:0000256" key="4">
    <source>
        <dbReference type="ARBA" id="ARBA00023008"/>
    </source>
</evidence>
<gene>
    <name evidence="10" type="ORF">FH972_022089</name>
</gene>
<dbReference type="PROSITE" id="PS50073">
    <property type="entry name" value="COPPER_FIST_2"/>
    <property type="match status" value="1"/>
</dbReference>
<dbReference type="GO" id="GO:0000978">
    <property type="term" value="F:RNA polymerase II cis-regulatory region sequence-specific DNA binding"/>
    <property type="evidence" value="ECO:0007669"/>
    <property type="project" value="TreeGrafter"/>
</dbReference>
<feature type="compositionally biased region" description="Polar residues" evidence="8">
    <location>
        <begin position="126"/>
        <end position="136"/>
    </location>
</feature>
<keyword evidence="6" id="KW-0804">Transcription</keyword>
<dbReference type="GO" id="GO:0000981">
    <property type="term" value="F:DNA-binding transcription factor activity, RNA polymerase II-specific"/>
    <property type="evidence" value="ECO:0007669"/>
    <property type="project" value="TreeGrafter"/>
</dbReference>
<proteinExistence type="predicted"/>
<keyword evidence="7" id="KW-0539">Nucleus</keyword>
<evidence type="ECO:0000256" key="5">
    <source>
        <dbReference type="ARBA" id="ARBA00023015"/>
    </source>
</evidence>
<keyword evidence="3" id="KW-0862">Zinc</keyword>
<feature type="compositionally biased region" description="Polar residues" evidence="8">
    <location>
        <begin position="251"/>
        <end position="291"/>
    </location>
</feature>
<dbReference type="GO" id="GO:0005507">
    <property type="term" value="F:copper ion binding"/>
    <property type="evidence" value="ECO:0007669"/>
    <property type="project" value="InterPro"/>
</dbReference>
<dbReference type="InterPro" id="IPR036395">
    <property type="entry name" value="Cu_fist_DNA-bd_dom_sf"/>
</dbReference>
<dbReference type="Gene3D" id="3.90.430.10">
    <property type="entry name" value="Copper fist DNA-binding domain"/>
    <property type="match status" value="1"/>
</dbReference>
<name>A0A5N6KRR6_9ROSI</name>
<dbReference type="GO" id="GO:0045944">
    <property type="term" value="P:positive regulation of transcription by RNA polymerase II"/>
    <property type="evidence" value="ECO:0007669"/>
    <property type="project" value="TreeGrafter"/>
</dbReference>
<dbReference type="GO" id="GO:0006879">
    <property type="term" value="P:intracellular iron ion homeostasis"/>
    <property type="evidence" value="ECO:0007669"/>
    <property type="project" value="TreeGrafter"/>
</dbReference>
<dbReference type="GO" id="GO:0006878">
    <property type="term" value="P:intracellular copper ion homeostasis"/>
    <property type="evidence" value="ECO:0007669"/>
    <property type="project" value="TreeGrafter"/>
</dbReference>
<feature type="region of interest" description="Disordered" evidence="8">
    <location>
        <begin position="246"/>
        <end position="291"/>
    </location>
</feature>
<keyword evidence="2" id="KW-0479">Metal-binding</keyword>
<comment type="caution">
    <text evidence="10">The sequence shown here is derived from an EMBL/GenBank/DDBJ whole genome shotgun (WGS) entry which is preliminary data.</text>
</comment>
<dbReference type="SUPFAM" id="SSF57879">
    <property type="entry name" value="Zinc domain conserved in yeast copper-regulated transcription factors"/>
    <property type="match status" value="1"/>
</dbReference>
<organism evidence="10 11">
    <name type="scientific">Carpinus fangiana</name>
    <dbReference type="NCBI Taxonomy" id="176857"/>
    <lineage>
        <taxon>Eukaryota</taxon>
        <taxon>Viridiplantae</taxon>
        <taxon>Streptophyta</taxon>
        <taxon>Embryophyta</taxon>
        <taxon>Tracheophyta</taxon>
        <taxon>Spermatophyta</taxon>
        <taxon>Magnoliopsida</taxon>
        <taxon>eudicotyledons</taxon>
        <taxon>Gunneridae</taxon>
        <taxon>Pentapetalae</taxon>
        <taxon>rosids</taxon>
        <taxon>fabids</taxon>
        <taxon>Fagales</taxon>
        <taxon>Betulaceae</taxon>
        <taxon>Carpinus</taxon>
    </lineage>
</organism>
<keyword evidence="4" id="KW-0186">Copper</keyword>
<dbReference type="EMBL" id="VIBQ01000010">
    <property type="protein sequence ID" value="KAB8339153.1"/>
    <property type="molecule type" value="Genomic_DNA"/>
</dbReference>
<comment type="subcellular location">
    <subcellularLocation>
        <location evidence="1">Nucleus</location>
    </subcellularLocation>
</comment>
<keyword evidence="11" id="KW-1185">Reference proteome</keyword>
<evidence type="ECO:0000256" key="6">
    <source>
        <dbReference type="ARBA" id="ARBA00023163"/>
    </source>
</evidence>
<evidence type="ECO:0000256" key="2">
    <source>
        <dbReference type="ARBA" id="ARBA00022723"/>
    </source>
</evidence>
<evidence type="ECO:0000259" key="9">
    <source>
        <dbReference type="PROSITE" id="PS50073"/>
    </source>
</evidence>
<dbReference type="InterPro" id="IPR051763">
    <property type="entry name" value="Copper_Homeo_Regul"/>
</dbReference>
<dbReference type="Pfam" id="PF00649">
    <property type="entry name" value="Copper-fist"/>
    <property type="match status" value="1"/>
</dbReference>
<keyword evidence="5" id="KW-0805">Transcription regulation</keyword>
<dbReference type="PANTHER" id="PTHR28088">
    <property type="entry name" value="TRANSCRIPTIONAL ACTIVATOR HAA1-RELATED"/>
    <property type="match status" value="1"/>
</dbReference>
<dbReference type="OrthoDB" id="5600085at2759"/>
<dbReference type="InterPro" id="IPR001083">
    <property type="entry name" value="Cu_fist_DNA-bd_dom"/>
</dbReference>
<dbReference type="PANTHER" id="PTHR28088:SF5">
    <property type="entry name" value="TRANSCRIPTIONAL ACTIVATOR HAA1-RELATED"/>
    <property type="match status" value="1"/>
</dbReference>
<dbReference type="SMART" id="SM00412">
    <property type="entry name" value="Cu_FIST"/>
    <property type="match status" value="1"/>
</dbReference>
<dbReference type="SMART" id="SM01090">
    <property type="entry name" value="Copper-fist"/>
    <property type="match status" value="1"/>
</dbReference>